<dbReference type="RefSeq" id="WP_130606123.1">
    <property type="nucleotide sequence ID" value="NZ_AP019368.1"/>
</dbReference>
<dbReference type="InterPro" id="IPR001789">
    <property type="entry name" value="Sig_transdc_resp-reg_receiver"/>
</dbReference>
<evidence type="ECO:0000313" key="6">
    <source>
        <dbReference type="Proteomes" id="UP000291236"/>
    </source>
</evidence>
<protein>
    <recommendedName>
        <fullName evidence="4">Response regulatory domain-containing protein</fullName>
    </recommendedName>
</protein>
<evidence type="ECO:0000259" key="4">
    <source>
        <dbReference type="PROSITE" id="PS50110"/>
    </source>
</evidence>
<dbReference type="SMART" id="SM00448">
    <property type="entry name" value="REC"/>
    <property type="match status" value="1"/>
</dbReference>
<dbReference type="Proteomes" id="UP000291236">
    <property type="component" value="Chromosome"/>
</dbReference>
<organism evidence="5 6">
    <name type="scientific">Fluviispira sanaruensis</name>
    <dbReference type="NCBI Taxonomy" id="2493639"/>
    <lineage>
        <taxon>Bacteria</taxon>
        <taxon>Pseudomonadati</taxon>
        <taxon>Bdellovibrionota</taxon>
        <taxon>Oligoflexia</taxon>
        <taxon>Silvanigrellales</taxon>
        <taxon>Silvanigrellaceae</taxon>
        <taxon>Fluviispira</taxon>
    </lineage>
</organism>
<dbReference type="PROSITE" id="PS50110">
    <property type="entry name" value="RESPONSE_REGULATORY"/>
    <property type="match status" value="1"/>
</dbReference>
<dbReference type="OrthoDB" id="5298141at2"/>
<gene>
    <name evidence="5" type="ORF">JCM31447_313200</name>
</gene>
<keyword evidence="1 3" id="KW-0597">Phosphoprotein</keyword>
<evidence type="ECO:0000256" key="1">
    <source>
        <dbReference type="ARBA" id="ARBA00022553"/>
    </source>
</evidence>
<dbReference type="PANTHER" id="PTHR45339">
    <property type="entry name" value="HYBRID SIGNAL TRANSDUCTION HISTIDINE KINASE J"/>
    <property type="match status" value="1"/>
</dbReference>
<accession>A0A4P2VGL8</accession>
<keyword evidence="2" id="KW-0902">Two-component regulatory system</keyword>
<proteinExistence type="predicted"/>
<dbReference type="InterPro" id="IPR011006">
    <property type="entry name" value="CheY-like_superfamily"/>
</dbReference>
<sequence>MDEKNLPSKTEKTILIVDDNEENRLLMSIYLKKSAYKYEFAQNGEIAFEKIRIKKYDLILMDVQMPIMDGLIATRAIRKWEVDEKRNAIPIIAITANDLQERGGETLKAGCNAHITKPIKKNDFLSEIKKYLDS</sequence>
<evidence type="ECO:0000313" key="5">
    <source>
        <dbReference type="EMBL" id="BBH52033.1"/>
    </source>
</evidence>
<keyword evidence="6" id="KW-1185">Reference proteome</keyword>
<evidence type="ECO:0000256" key="3">
    <source>
        <dbReference type="PROSITE-ProRule" id="PRU00169"/>
    </source>
</evidence>
<name>A0A4P2VGL8_FLUSA</name>
<dbReference type="EMBL" id="AP019368">
    <property type="protein sequence ID" value="BBH52033.1"/>
    <property type="molecule type" value="Genomic_DNA"/>
</dbReference>
<dbReference type="GO" id="GO:0000160">
    <property type="term" value="P:phosphorelay signal transduction system"/>
    <property type="evidence" value="ECO:0007669"/>
    <property type="project" value="UniProtKB-KW"/>
</dbReference>
<dbReference type="SUPFAM" id="SSF52172">
    <property type="entry name" value="CheY-like"/>
    <property type="match status" value="1"/>
</dbReference>
<evidence type="ECO:0000256" key="2">
    <source>
        <dbReference type="ARBA" id="ARBA00023012"/>
    </source>
</evidence>
<dbReference type="PANTHER" id="PTHR45339:SF1">
    <property type="entry name" value="HYBRID SIGNAL TRANSDUCTION HISTIDINE KINASE J"/>
    <property type="match status" value="1"/>
</dbReference>
<dbReference type="Gene3D" id="3.40.50.2300">
    <property type="match status" value="1"/>
</dbReference>
<dbReference type="KEGG" id="sbf:JCM31447_313200"/>
<feature type="domain" description="Response regulatory" evidence="4">
    <location>
        <begin position="13"/>
        <end position="132"/>
    </location>
</feature>
<dbReference type="AlphaFoldDB" id="A0A4P2VGL8"/>
<reference evidence="5 6" key="1">
    <citation type="submission" date="2018-12" db="EMBL/GenBank/DDBJ databases">
        <title>Rubrispira sanarue gen. nov., sp., nov., a member of the order Silvanigrellales, isolated from a brackish lake in Hamamatsu Japan.</title>
        <authorList>
            <person name="Maejima Y."/>
            <person name="Iino T."/>
            <person name="Muraguchi Y."/>
            <person name="Fukuda K."/>
            <person name="Nojiri H."/>
            <person name="Ohkuma M."/>
            <person name="Moriuchi R."/>
            <person name="Dohra H."/>
            <person name="Kimbara K."/>
            <person name="Shintani M."/>
        </authorList>
    </citation>
    <scope>NUCLEOTIDE SEQUENCE [LARGE SCALE GENOMIC DNA]</scope>
    <source>
        <strain evidence="5 6">RF1110005</strain>
    </source>
</reference>
<dbReference type="CDD" id="cd17546">
    <property type="entry name" value="REC_hyHK_CKI1_RcsC-like"/>
    <property type="match status" value="1"/>
</dbReference>
<dbReference type="Pfam" id="PF00072">
    <property type="entry name" value="Response_reg"/>
    <property type="match status" value="1"/>
</dbReference>
<feature type="modified residue" description="4-aspartylphosphate" evidence="3">
    <location>
        <position position="62"/>
    </location>
</feature>